<dbReference type="Gene3D" id="3.40.50.1110">
    <property type="entry name" value="SGNH hydrolase"/>
    <property type="match status" value="1"/>
</dbReference>
<reference evidence="1 2" key="1">
    <citation type="submission" date="2024-12" db="EMBL/GenBank/DDBJ databases">
        <authorList>
            <person name="Hu S."/>
        </authorList>
    </citation>
    <scope>NUCLEOTIDE SEQUENCE [LARGE SCALE GENOMIC DNA]</scope>
    <source>
        <strain evidence="1 2">P-25</strain>
    </source>
</reference>
<protein>
    <submittedName>
        <fullName evidence="1">Uncharacterized protein</fullName>
    </submittedName>
</protein>
<proteinExistence type="predicted"/>
<dbReference type="RefSeq" id="WP_138729333.1">
    <property type="nucleotide sequence ID" value="NZ_SRMP02000051.1"/>
</dbReference>
<sequence length="168" mass="20017">MSEALKEDIKDWSWEVKLKRYLGEGKRADLYIFDHGHNDNFSYLSNPKDMDSIPDDSRNRSYYIGAMNFIIDRILEDNPRARICIIGHYENQKKPIISKGQKKLAEYWNFPLFELWSRLGWSQQKIKTTSFWKDKKTWISTGAPLQKKQLHKYGCSMIYILLLNLLNY</sequence>
<name>A0ABW9JMI1_9SPHI</name>
<comment type="caution">
    <text evidence="1">The sequence shown here is derived from an EMBL/GenBank/DDBJ whole genome shotgun (WGS) entry which is preliminary data.</text>
</comment>
<dbReference type="Proteomes" id="UP001517367">
    <property type="component" value="Unassembled WGS sequence"/>
</dbReference>
<dbReference type="SUPFAM" id="SSF52266">
    <property type="entry name" value="SGNH hydrolase"/>
    <property type="match status" value="1"/>
</dbReference>
<evidence type="ECO:0000313" key="1">
    <source>
        <dbReference type="EMBL" id="MFN0293670.1"/>
    </source>
</evidence>
<dbReference type="EMBL" id="SRMP02000051">
    <property type="protein sequence ID" value="MFN0293670.1"/>
    <property type="molecule type" value="Genomic_DNA"/>
</dbReference>
<gene>
    <name evidence="1" type="ORF">E5L68_019995</name>
</gene>
<accession>A0ABW9JMI1</accession>
<keyword evidence="2" id="KW-1185">Reference proteome</keyword>
<dbReference type="InterPro" id="IPR036514">
    <property type="entry name" value="SGNH_hydro_sf"/>
</dbReference>
<organism evidence="1 2">
    <name type="scientific">Pedobacter helvus</name>
    <dbReference type="NCBI Taxonomy" id="2563444"/>
    <lineage>
        <taxon>Bacteria</taxon>
        <taxon>Pseudomonadati</taxon>
        <taxon>Bacteroidota</taxon>
        <taxon>Sphingobacteriia</taxon>
        <taxon>Sphingobacteriales</taxon>
        <taxon>Sphingobacteriaceae</taxon>
        <taxon>Pedobacter</taxon>
    </lineage>
</organism>
<evidence type="ECO:0000313" key="2">
    <source>
        <dbReference type="Proteomes" id="UP001517367"/>
    </source>
</evidence>